<accession>A0A8T0HAB1</accession>
<sequence>MQHMFCPHVAISCDSYLIGSCGAMSNTAVTSGLSWIIVVTGVRIYLRAYFWPTVSQLLPRYWRGFSKPKWRCVRT</sequence>
<dbReference type="EMBL" id="CM026428">
    <property type="protein sequence ID" value="KAG0566062.1"/>
    <property type="molecule type" value="Genomic_DNA"/>
</dbReference>
<gene>
    <name evidence="1" type="ORF">KC19_7G035500</name>
</gene>
<evidence type="ECO:0000313" key="1">
    <source>
        <dbReference type="EMBL" id="KAG0566062.1"/>
    </source>
</evidence>
<keyword evidence="2" id="KW-1185">Reference proteome</keyword>
<evidence type="ECO:0000313" key="2">
    <source>
        <dbReference type="Proteomes" id="UP000822688"/>
    </source>
</evidence>
<protein>
    <submittedName>
        <fullName evidence="1">Uncharacterized protein</fullName>
    </submittedName>
</protein>
<comment type="caution">
    <text evidence="1">The sequence shown here is derived from an EMBL/GenBank/DDBJ whole genome shotgun (WGS) entry which is preliminary data.</text>
</comment>
<organism evidence="1 2">
    <name type="scientific">Ceratodon purpureus</name>
    <name type="common">Fire moss</name>
    <name type="synonym">Dicranum purpureum</name>
    <dbReference type="NCBI Taxonomy" id="3225"/>
    <lineage>
        <taxon>Eukaryota</taxon>
        <taxon>Viridiplantae</taxon>
        <taxon>Streptophyta</taxon>
        <taxon>Embryophyta</taxon>
        <taxon>Bryophyta</taxon>
        <taxon>Bryophytina</taxon>
        <taxon>Bryopsida</taxon>
        <taxon>Dicranidae</taxon>
        <taxon>Pseudoditrichales</taxon>
        <taxon>Ditrichaceae</taxon>
        <taxon>Ceratodon</taxon>
    </lineage>
</organism>
<dbReference type="Proteomes" id="UP000822688">
    <property type="component" value="Chromosome 7"/>
</dbReference>
<reference evidence="1" key="1">
    <citation type="submission" date="2020-06" db="EMBL/GenBank/DDBJ databases">
        <title>WGS assembly of Ceratodon purpureus strain R40.</title>
        <authorList>
            <person name="Carey S.B."/>
            <person name="Jenkins J."/>
            <person name="Shu S."/>
            <person name="Lovell J.T."/>
            <person name="Sreedasyam A."/>
            <person name="Maumus F."/>
            <person name="Tiley G.P."/>
            <person name="Fernandez-Pozo N."/>
            <person name="Barry K."/>
            <person name="Chen C."/>
            <person name="Wang M."/>
            <person name="Lipzen A."/>
            <person name="Daum C."/>
            <person name="Saski C.A."/>
            <person name="Payton A.C."/>
            <person name="Mcbreen J.C."/>
            <person name="Conrad R.E."/>
            <person name="Kollar L.M."/>
            <person name="Olsson S."/>
            <person name="Huttunen S."/>
            <person name="Landis J.B."/>
            <person name="Wickett N.J."/>
            <person name="Johnson M.G."/>
            <person name="Rensing S.A."/>
            <person name="Grimwood J."/>
            <person name="Schmutz J."/>
            <person name="Mcdaniel S.F."/>
        </authorList>
    </citation>
    <scope>NUCLEOTIDE SEQUENCE</scope>
    <source>
        <strain evidence="1">R40</strain>
    </source>
</reference>
<proteinExistence type="predicted"/>
<name>A0A8T0HAB1_CERPU</name>
<dbReference type="AlphaFoldDB" id="A0A8T0HAB1"/>